<dbReference type="SUPFAM" id="SSF50978">
    <property type="entry name" value="WD40 repeat-like"/>
    <property type="match status" value="1"/>
</dbReference>
<dbReference type="InterPro" id="IPR029982">
    <property type="entry name" value="Kptn"/>
</dbReference>
<dbReference type="WBParaSite" id="Smp_340110.1">
    <property type="protein sequence ID" value="Smp_340110.1"/>
    <property type="gene ID" value="Smp_340110"/>
</dbReference>
<reference evidence="1" key="1">
    <citation type="journal article" date="2012" name="PLoS Negl. Trop. Dis.">
        <title>A systematically improved high quality genome and transcriptome of the human blood fluke Schistosoma mansoni.</title>
        <authorList>
            <person name="Protasio A.V."/>
            <person name="Tsai I.J."/>
            <person name="Babbage A."/>
            <person name="Nichol S."/>
            <person name="Hunt M."/>
            <person name="Aslett M.A."/>
            <person name="De Silva N."/>
            <person name="Velarde G.S."/>
            <person name="Anderson T.J."/>
            <person name="Clark R.C."/>
            <person name="Davidson C."/>
            <person name="Dillon G.P."/>
            <person name="Holroyd N.E."/>
            <person name="LoVerde P.T."/>
            <person name="Lloyd C."/>
            <person name="McQuillan J."/>
            <person name="Oliveira G."/>
            <person name="Otto T.D."/>
            <person name="Parker-Manuel S.J."/>
            <person name="Quail M.A."/>
            <person name="Wilson R.A."/>
            <person name="Zerlotini A."/>
            <person name="Dunne D.W."/>
            <person name="Berriman M."/>
        </authorList>
    </citation>
    <scope>NUCLEOTIDE SEQUENCE [LARGE SCALE GENOMIC DNA]</scope>
    <source>
        <strain evidence="1">Puerto Rican</strain>
    </source>
</reference>
<dbReference type="PANTHER" id="PTHR15435">
    <property type="entry name" value="KICSTOR COMPLEX PROTEIN KAPTIN"/>
    <property type="match status" value="1"/>
</dbReference>
<dbReference type="GO" id="GO:0030027">
    <property type="term" value="C:lamellipodium"/>
    <property type="evidence" value="ECO:0007669"/>
    <property type="project" value="TreeGrafter"/>
</dbReference>
<evidence type="ECO:0000313" key="2">
    <source>
        <dbReference type="WBParaSite" id="Smp_340110.1"/>
    </source>
</evidence>
<dbReference type="GO" id="GO:0034198">
    <property type="term" value="P:cellular response to amino acid starvation"/>
    <property type="evidence" value="ECO:0007669"/>
    <property type="project" value="TreeGrafter"/>
</dbReference>
<dbReference type="GO" id="GO:0051015">
    <property type="term" value="F:actin filament binding"/>
    <property type="evidence" value="ECO:0007669"/>
    <property type="project" value="TreeGrafter"/>
</dbReference>
<protein>
    <submittedName>
        <fullName evidence="2">Kaptin</fullName>
    </submittedName>
</protein>
<organism evidence="1 2">
    <name type="scientific">Schistosoma mansoni</name>
    <name type="common">Blood fluke</name>
    <dbReference type="NCBI Taxonomy" id="6183"/>
    <lineage>
        <taxon>Eukaryota</taxon>
        <taxon>Metazoa</taxon>
        <taxon>Spiralia</taxon>
        <taxon>Lophotrochozoa</taxon>
        <taxon>Platyhelminthes</taxon>
        <taxon>Trematoda</taxon>
        <taxon>Digenea</taxon>
        <taxon>Strigeidida</taxon>
        <taxon>Schistosomatoidea</taxon>
        <taxon>Schistosomatidae</taxon>
        <taxon>Schistosoma</taxon>
    </lineage>
</organism>
<dbReference type="InParanoid" id="A0A5K4FA40"/>
<dbReference type="Proteomes" id="UP000008854">
    <property type="component" value="Unassembled WGS sequence"/>
</dbReference>
<accession>A0A5K4FA40</accession>
<dbReference type="AlphaFoldDB" id="A0A5K4FA40"/>
<dbReference type="GO" id="GO:0015629">
    <property type="term" value="C:actin cytoskeleton"/>
    <property type="evidence" value="ECO:0007669"/>
    <property type="project" value="InterPro"/>
</dbReference>
<dbReference type="PANTHER" id="PTHR15435:SF2">
    <property type="entry name" value="KICSTOR COMPLEX PROTEIN KAPTIN"/>
    <property type="match status" value="1"/>
</dbReference>
<dbReference type="GO" id="GO:1904262">
    <property type="term" value="P:negative regulation of TORC1 signaling"/>
    <property type="evidence" value="ECO:0007669"/>
    <property type="project" value="TreeGrafter"/>
</dbReference>
<dbReference type="InterPro" id="IPR036322">
    <property type="entry name" value="WD40_repeat_dom_sf"/>
</dbReference>
<sequence length="478" mass="54488">MNSLGLQTYVELFHFPSLAQSNVFNLTFLKSDAAKRSKTNRKTYDILVAFFRPVSDPLASKYSFSIHHFDVEDKIIQPLTKTIDFAYLPGDSDIVCINALHNEITDEYFVAIGFVKEGEKGYLNIYRSKSEEKLPENCLSYSKLPCAPLHLTHAHCLVKDEDQWAFFLSYGEPFSETSSQQKPSNQPQVKIFSKLIDTNVFEQVEIDQVTKSSELNLSQNCHSSAAYGELPFNIAVVLFPELTKLPTTLIFLHMDFKIINNIRFSAFGSQDGWFGLFSVDMKSRRIIRHFHLSHESPITSIKIFQQFNGFDSASEEVIKDNENVSILKKDVNCLVCSAFEPTVVYYNIFKNNGFSVKNQLILLFSTDFDHVNCASVDDFNLDGKNEIILGTFGQRLLYYEWESSNMDPKNGQFILKFQRSLPGPVFCISPALDLIGEGPLSLAVLTSRGLHIFQHDTYCLMKEIHHRLDNHSFLIPNL</sequence>
<reference evidence="2" key="2">
    <citation type="submission" date="2019-11" db="UniProtKB">
        <authorList>
            <consortium name="WormBaseParasite"/>
        </authorList>
    </citation>
    <scope>IDENTIFICATION</scope>
    <source>
        <strain evidence="2">Puerto Rican</strain>
    </source>
</reference>
<name>A0A5K4FA40_SCHMA</name>
<proteinExistence type="predicted"/>
<dbReference type="GO" id="GO:0007015">
    <property type="term" value="P:actin filament organization"/>
    <property type="evidence" value="ECO:0007669"/>
    <property type="project" value="InterPro"/>
</dbReference>
<dbReference type="STRING" id="6183.A0A5K4FA40"/>
<evidence type="ECO:0000313" key="1">
    <source>
        <dbReference type="Proteomes" id="UP000008854"/>
    </source>
</evidence>
<keyword evidence="1" id="KW-1185">Reference proteome</keyword>